<evidence type="ECO:0000256" key="8">
    <source>
        <dbReference type="SAM" id="MobiDB-lite"/>
    </source>
</evidence>
<dbReference type="SMART" id="SM00220">
    <property type="entry name" value="S_TKc"/>
    <property type="match status" value="1"/>
</dbReference>
<dbReference type="Gene3D" id="1.10.510.10">
    <property type="entry name" value="Transferase(Phosphotransferase) domain 1"/>
    <property type="match status" value="1"/>
</dbReference>
<reference evidence="10" key="1">
    <citation type="submission" date="2021-01" db="EMBL/GenBank/DDBJ databases">
        <authorList>
            <person name="Corre E."/>
            <person name="Pelletier E."/>
            <person name="Niang G."/>
            <person name="Scheremetjew M."/>
            <person name="Finn R."/>
            <person name="Kale V."/>
            <person name="Holt S."/>
            <person name="Cochrane G."/>
            <person name="Meng A."/>
            <person name="Brown T."/>
            <person name="Cohen L."/>
        </authorList>
    </citation>
    <scope>NUCLEOTIDE SEQUENCE</scope>
    <source>
        <strain evidence="10">CCMP1723</strain>
    </source>
</reference>
<gene>
    <name evidence="10" type="ORF">MCOM1403_LOCUS9083</name>
</gene>
<keyword evidence="2" id="KW-0808">Transferase</keyword>
<dbReference type="InterPro" id="IPR000719">
    <property type="entry name" value="Prot_kinase_dom"/>
</dbReference>
<dbReference type="PANTHER" id="PTHR22974">
    <property type="entry name" value="MIXED LINEAGE PROTEIN KINASE"/>
    <property type="match status" value="1"/>
</dbReference>
<dbReference type="PANTHER" id="PTHR22974:SF23">
    <property type="entry name" value="TOUSLED-LIKE KINASE, ISOFORM G"/>
    <property type="match status" value="1"/>
</dbReference>
<dbReference type="EMBL" id="HBEQ01011269">
    <property type="protein sequence ID" value="CAD8521653.1"/>
    <property type="molecule type" value="Transcribed_RNA"/>
</dbReference>
<feature type="compositionally biased region" description="Basic and acidic residues" evidence="8">
    <location>
        <begin position="179"/>
        <end position="195"/>
    </location>
</feature>
<dbReference type="InterPro" id="IPR008271">
    <property type="entry name" value="Ser/Thr_kinase_AS"/>
</dbReference>
<evidence type="ECO:0000256" key="6">
    <source>
        <dbReference type="PROSITE-ProRule" id="PRU10141"/>
    </source>
</evidence>
<keyword evidence="3 6" id="KW-0547">Nucleotide-binding</keyword>
<dbReference type="GO" id="GO:0004674">
    <property type="term" value="F:protein serine/threonine kinase activity"/>
    <property type="evidence" value="ECO:0007669"/>
    <property type="project" value="UniProtKB-KW"/>
</dbReference>
<dbReference type="GO" id="GO:0005634">
    <property type="term" value="C:nucleus"/>
    <property type="evidence" value="ECO:0007669"/>
    <property type="project" value="TreeGrafter"/>
</dbReference>
<feature type="region of interest" description="Disordered" evidence="8">
    <location>
        <begin position="1"/>
        <end position="195"/>
    </location>
</feature>
<dbReference type="FunFam" id="1.10.510.10:FF:000698">
    <property type="entry name" value="Serine/threonine-protein kinase tousled-like 1"/>
    <property type="match status" value="1"/>
</dbReference>
<feature type="domain" description="Protein kinase" evidence="9">
    <location>
        <begin position="421"/>
        <end position="700"/>
    </location>
</feature>
<dbReference type="SUPFAM" id="SSF56112">
    <property type="entry name" value="Protein kinase-like (PK-like)"/>
    <property type="match status" value="1"/>
</dbReference>
<evidence type="ECO:0000256" key="4">
    <source>
        <dbReference type="ARBA" id="ARBA00022777"/>
    </source>
</evidence>
<dbReference type="InterPro" id="IPR017441">
    <property type="entry name" value="Protein_kinase_ATP_BS"/>
</dbReference>
<evidence type="ECO:0000259" key="9">
    <source>
        <dbReference type="PROSITE" id="PS50011"/>
    </source>
</evidence>
<evidence type="ECO:0000313" key="10">
    <source>
        <dbReference type="EMBL" id="CAD8521653.1"/>
    </source>
</evidence>
<accession>A0A7S0NME9</accession>
<keyword evidence="4" id="KW-0418">Kinase</keyword>
<dbReference type="GO" id="GO:0035556">
    <property type="term" value="P:intracellular signal transduction"/>
    <property type="evidence" value="ECO:0007669"/>
    <property type="project" value="TreeGrafter"/>
</dbReference>
<dbReference type="PROSITE" id="PS00108">
    <property type="entry name" value="PROTEIN_KINASE_ST"/>
    <property type="match status" value="1"/>
</dbReference>
<dbReference type="GO" id="GO:0005524">
    <property type="term" value="F:ATP binding"/>
    <property type="evidence" value="ECO:0007669"/>
    <property type="project" value="UniProtKB-UniRule"/>
</dbReference>
<feature type="compositionally biased region" description="Basic and acidic residues" evidence="8">
    <location>
        <begin position="38"/>
        <end position="49"/>
    </location>
</feature>
<protein>
    <recommendedName>
        <fullName evidence="9">Protein kinase domain-containing protein</fullName>
    </recommendedName>
</protein>
<evidence type="ECO:0000256" key="2">
    <source>
        <dbReference type="ARBA" id="ARBA00022679"/>
    </source>
</evidence>
<evidence type="ECO:0000256" key="7">
    <source>
        <dbReference type="SAM" id="Coils"/>
    </source>
</evidence>
<dbReference type="CDD" id="cd13990">
    <property type="entry name" value="STKc_TLK"/>
    <property type="match status" value="1"/>
</dbReference>
<organism evidence="10">
    <name type="scientific">Micromonas pusilla</name>
    <name type="common">Picoplanktonic green alga</name>
    <name type="synonym">Chromulina pusilla</name>
    <dbReference type="NCBI Taxonomy" id="38833"/>
    <lineage>
        <taxon>Eukaryota</taxon>
        <taxon>Viridiplantae</taxon>
        <taxon>Chlorophyta</taxon>
        <taxon>Mamiellophyceae</taxon>
        <taxon>Mamiellales</taxon>
        <taxon>Mamiellaceae</taxon>
        <taxon>Micromonas</taxon>
    </lineage>
</organism>
<dbReference type="PROSITE" id="PS00107">
    <property type="entry name" value="PROTEIN_KINASE_ATP"/>
    <property type="match status" value="1"/>
</dbReference>
<feature type="coiled-coil region" evidence="7">
    <location>
        <begin position="372"/>
        <end position="406"/>
    </location>
</feature>
<feature type="coiled-coil region" evidence="7">
    <location>
        <begin position="199"/>
        <end position="254"/>
    </location>
</feature>
<dbReference type="AlphaFoldDB" id="A0A7S0NME9"/>
<evidence type="ECO:0000256" key="5">
    <source>
        <dbReference type="ARBA" id="ARBA00022840"/>
    </source>
</evidence>
<name>A0A7S0NME9_MICPS</name>
<dbReference type="PROSITE" id="PS50011">
    <property type="entry name" value="PROTEIN_KINASE_DOM"/>
    <property type="match status" value="1"/>
</dbReference>
<dbReference type="Pfam" id="PF00069">
    <property type="entry name" value="Pkinase"/>
    <property type="match status" value="1"/>
</dbReference>
<dbReference type="GO" id="GO:0007059">
    <property type="term" value="P:chromosome segregation"/>
    <property type="evidence" value="ECO:0007669"/>
    <property type="project" value="TreeGrafter"/>
</dbReference>
<keyword evidence="1" id="KW-0723">Serine/threonine-protein kinase</keyword>
<sequence>MASRDSHGNGGGGQGTSPSDRAIAAYEERFFQTANSNDSKRRMLEERMTRPTPSTGITAGDALNASNAGANDQPDSDDDEQNAFRVEPKRARRGPGGSGHANNGARGVATSPLGDKERVTPGSAGGRGSIDTYYKRVDGVPPAPAFGTSPTHGVGGIPTPASGSGGRKENHPPGSVPPEARHARTASHHDNTRAEHEWAAALEQAKAGAKREADEARKRASRLETDLAAAAARCEELAAELEASREREASAEAARHQRDQNKTAGVIALAVKVSRFERTRSRRKLAEDGLRLGTVSVQRSGTVLQEVWEDGGAFRDLNSRAAAVQTAKDAADDERKRVKGRLPLPGAAIDESEERALRAEFVLSEEAHKVRVAALKREEDLIGREREALEREKSAHIRELKRVRDEDSSRFNQHPLLGDRYVLMNMLGRGGFSEVYKAYDVLEMREVACKLHQLNPQWSEQRKVTYVKHAARECEIHKQLRHPSVVQLIDVFEVDQNCFCTVLELCTGDDLDARLKAQGAVSEREARAILAQVFAGLAYMNSGSSTVIHYDLKPGNILFDAAGRVKITDFGLSKKRDMNGVQTLSADTGMELTSQGAGTYWYLPPECFETGPTPPKISSKVDTWSCGVILYQMLFNRRPFGHDQSQEQILHAGTIRHAKEVEFPQTPKVSAECKEFIKRCLAYRKEDRPDVPTAARDPYMTYAKPGSE</sequence>
<dbReference type="InterPro" id="IPR011009">
    <property type="entry name" value="Kinase-like_dom_sf"/>
</dbReference>
<feature type="binding site" evidence="6">
    <location>
        <position position="450"/>
    </location>
    <ligand>
        <name>ATP</name>
        <dbReference type="ChEBI" id="CHEBI:30616"/>
    </ligand>
</feature>
<proteinExistence type="predicted"/>
<keyword evidence="7" id="KW-0175">Coiled coil</keyword>
<keyword evidence="5 6" id="KW-0067">ATP-binding</keyword>
<evidence type="ECO:0000256" key="1">
    <source>
        <dbReference type="ARBA" id="ARBA00022527"/>
    </source>
</evidence>
<evidence type="ECO:0000256" key="3">
    <source>
        <dbReference type="ARBA" id="ARBA00022741"/>
    </source>
</evidence>